<feature type="transmembrane region" description="Helical" evidence="1">
    <location>
        <begin position="53"/>
        <end position="72"/>
    </location>
</feature>
<gene>
    <name evidence="3" type="ORF">DSM3645_21447</name>
</gene>
<dbReference type="PANTHER" id="PTHR30093">
    <property type="entry name" value="GENERAL SECRETION PATHWAY PROTEIN G"/>
    <property type="match status" value="1"/>
</dbReference>
<dbReference type="Proteomes" id="UP000004358">
    <property type="component" value="Unassembled WGS sequence"/>
</dbReference>
<keyword evidence="1" id="KW-1133">Transmembrane helix</keyword>
<dbReference type="AlphaFoldDB" id="A3ZR83"/>
<proteinExistence type="predicted"/>
<name>A3ZR83_9BACT</name>
<dbReference type="eggNOG" id="COG2165">
    <property type="taxonomic scope" value="Bacteria"/>
</dbReference>
<dbReference type="HOGENOM" id="CLU_786812_0_0_0"/>
<dbReference type="Pfam" id="PF07596">
    <property type="entry name" value="SBP_bac_10"/>
    <property type="match status" value="1"/>
</dbReference>
<accession>A3ZR83</accession>
<dbReference type="STRING" id="314230.DSM3645_21447"/>
<evidence type="ECO:0000313" key="4">
    <source>
        <dbReference type="Proteomes" id="UP000004358"/>
    </source>
</evidence>
<organism evidence="3 4">
    <name type="scientific">Blastopirellula marina DSM 3645</name>
    <dbReference type="NCBI Taxonomy" id="314230"/>
    <lineage>
        <taxon>Bacteria</taxon>
        <taxon>Pseudomonadati</taxon>
        <taxon>Planctomycetota</taxon>
        <taxon>Planctomycetia</taxon>
        <taxon>Pirellulales</taxon>
        <taxon>Pirellulaceae</taxon>
        <taxon>Blastopirellula</taxon>
    </lineage>
</organism>
<feature type="domain" description="DUF1559" evidence="2">
    <location>
        <begin position="74"/>
        <end position="316"/>
    </location>
</feature>
<evidence type="ECO:0000259" key="2">
    <source>
        <dbReference type="Pfam" id="PF07596"/>
    </source>
</evidence>
<dbReference type="InterPro" id="IPR045584">
    <property type="entry name" value="Pilin-like"/>
</dbReference>
<dbReference type="EMBL" id="AANZ01000006">
    <property type="protein sequence ID" value="EAQ81179.1"/>
    <property type="molecule type" value="Genomic_DNA"/>
</dbReference>
<protein>
    <recommendedName>
        <fullName evidence="2">DUF1559 domain-containing protein</fullName>
    </recommendedName>
</protein>
<reference evidence="3 4" key="1">
    <citation type="submission" date="2006-02" db="EMBL/GenBank/DDBJ databases">
        <authorList>
            <person name="Amann R."/>
            <person name="Ferriera S."/>
            <person name="Johnson J."/>
            <person name="Kravitz S."/>
            <person name="Halpern A."/>
            <person name="Remington K."/>
            <person name="Beeson K."/>
            <person name="Tran B."/>
            <person name="Rogers Y.-H."/>
            <person name="Friedman R."/>
            <person name="Venter J.C."/>
        </authorList>
    </citation>
    <scope>NUCLEOTIDE SEQUENCE [LARGE SCALE GENOMIC DNA]</scope>
    <source>
        <strain evidence="3 4">DSM 3645</strain>
    </source>
</reference>
<sequence length="352" mass="38609">MIWRRYFEKLSYTDPLQQQNVDSSSDWSTQAAEFTRTYVKYHHNRRAFGLKEIIIVIALLGVVFLMAAPLLLSSRENARRNTCLFRQKLLADALIAYDEDLRELPGYANLQATSIDTGWLFPALPYLQSRIYPTPGEMPPPPYLEAFQAYSADGELAGQVPDFTVYEAICPDDAPEDPEQWGGVSSFVANSGMPDVPPTSEIPADWAANGIFQNRLHQNSGVAFEQFTLQQISELDGLEMTLLLGENVDAGSWTSATEADVAFLWSNDAEAILGINQQTGQGNGSARFSRLSSYHPGGVNVMFGSGAGKFINERIDAILFSQMQATNDAQAKVAGTDQLVWPAATAPAAKVP</sequence>
<comment type="caution">
    <text evidence="3">The sequence shown here is derived from an EMBL/GenBank/DDBJ whole genome shotgun (WGS) entry which is preliminary data.</text>
</comment>
<evidence type="ECO:0000313" key="3">
    <source>
        <dbReference type="EMBL" id="EAQ81179.1"/>
    </source>
</evidence>
<dbReference type="SUPFAM" id="SSF54523">
    <property type="entry name" value="Pili subunits"/>
    <property type="match status" value="1"/>
</dbReference>
<dbReference type="PANTHER" id="PTHR30093:SF2">
    <property type="entry name" value="TYPE II SECRETION SYSTEM PROTEIN H"/>
    <property type="match status" value="1"/>
</dbReference>
<dbReference type="InterPro" id="IPR011453">
    <property type="entry name" value="DUF1559"/>
</dbReference>
<evidence type="ECO:0000256" key="1">
    <source>
        <dbReference type="SAM" id="Phobius"/>
    </source>
</evidence>
<keyword evidence="1" id="KW-0812">Transmembrane</keyword>
<keyword evidence="1" id="KW-0472">Membrane</keyword>